<dbReference type="Gene3D" id="1.10.10.2420">
    <property type="match status" value="1"/>
</dbReference>
<dbReference type="STRING" id="77586.A0A0D9WDI3"/>
<keyword evidence="3" id="KW-0436">Ligase</keyword>
<keyword evidence="5" id="KW-0067">ATP-binding</keyword>
<dbReference type="PROSITE" id="PS00178">
    <property type="entry name" value="AA_TRNA_LIGASE_I"/>
    <property type="match status" value="1"/>
</dbReference>
<dbReference type="InterPro" id="IPR042559">
    <property type="entry name" value="Gln-tRNA-synth_Ib_RNA-bd_N_2"/>
</dbReference>
<feature type="domain" description="Glutaminyl-tRNA synthetase class Ib non-specific RNA-binding" evidence="13">
    <location>
        <begin position="544"/>
        <end position="621"/>
    </location>
</feature>
<feature type="domain" description="Glutaminyl-tRNA synthetase class Ib non-specific RNA-binding" evidence="14">
    <location>
        <begin position="388"/>
        <end position="540"/>
    </location>
</feature>
<feature type="region of interest" description="Disordered" evidence="10">
    <location>
        <begin position="360"/>
        <end position="381"/>
    </location>
</feature>
<dbReference type="PANTHER" id="PTHR43097">
    <property type="entry name" value="GLUTAMINE-TRNA LIGASE"/>
    <property type="match status" value="1"/>
</dbReference>
<organism evidence="16 17">
    <name type="scientific">Leersia perrieri</name>
    <dbReference type="NCBI Taxonomy" id="77586"/>
    <lineage>
        <taxon>Eukaryota</taxon>
        <taxon>Viridiplantae</taxon>
        <taxon>Streptophyta</taxon>
        <taxon>Embryophyta</taxon>
        <taxon>Tracheophyta</taxon>
        <taxon>Spermatophyta</taxon>
        <taxon>Magnoliopsida</taxon>
        <taxon>Liliopsida</taxon>
        <taxon>Poales</taxon>
        <taxon>Poaceae</taxon>
        <taxon>BOP clade</taxon>
        <taxon>Oryzoideae</taxon>
        <taxon>Oryzeae</taxon>
        <taxon>Oryzinae</taxon>
        <taxon>Leersia</taxon>
    </lineage>
</organism>
<dbReference type="FunFam" id="3.40.50.620:FF:000037">
    <property type="entry name" value="Glutamine--tRNA ligase cytoplasmic"/>
    <property type="match status" value="1"/>
</dbReference>
<keyword evidence="7" id="KW-0030">Aminoacyl-tRNA synthetase</keyword>
<dbReference type="FunFam" id="1.10.8.1290:FF:000002">
    <property type="entry name" value="Glutamine--tRNA ligase cytoplasmic"/>
    <property type="match status" value="1"/>
</dbReference>
<evidence type="ECO:0000259" key="13">
    <source>
        <dbReference type="Pfam" id="PF04557"/>
    </source>
</evidence>
<keyword evidence="6" id="KW-0648">Protein biosynthesis</keyword>
<dbReference type="PANTHER" id="PTHR43097:SF11">
    <property type="entry name" value="GLUTAMINE--TRNA LIGASE"/>
    <property type="match status" value="1"/>
</dbReference>
<dbReference type="SUPFAM" id="SSF50715">
    <property type="entry name" value="Ribosomal protein L25-like"/>
    <property type="match status" value="1"/>
</dbReference>
<reference evidence="16" key="3">
    <citation type="submission" date="2015-04" db="UniProtKB">
        <authorList>
            <consortium name="EnsemblPlants"/>
        </authorList>
    </citation>
    <scope>IDENTIFICATION</scope>
</reference>
<evidence type="ECO:0000256" key="2">
    <source>
        <dbReference type="ARBA" id="ARBA00012836"/>
    </source>
</evidence>
<dbReference type="InterPro" id="IPR011035">
    <property type="entry name" value="Ribosomal_bL25/Gln-tRNA_synth"/>
</dbReference>
<dbReference type="InterPro" id="IPR014729">
    <property type="entry name" value="Rossmann-like_a/b/a_fold"/>
</dbReference>
<dbReference type="Pfam" id="PF04557">
    <property type="entry name" value="tRNA_synt_1c_R2"/>
    <property type="match status" value="1"/>
</dbReference>
<evidence type="ECO:0000256" key="10">
    <source>
        <dbReference type="SAM" id="MobiDB-lite"/>
    </source>
</evidence>
<sequence>MDLGDSSKIKRARATNWPTVMSKFVLDWYLQKKKEMPPKTKFKKMHHHYCTSILNAKFETTFTVDQVHRHFRRFKEVWNIVARYMNVSGGRFDKKNKMLILPPATMASLPIAERAILAKPIPFFDHIQALFGEWSVDGAPMTDPIADADINDDDMEIQDPLNMMANCADARDPNDLDKYVLEAEDDCHEVAASSGAVPCEVMSDTSAPSAQPSGSFAESTMAALKPGLKKCKVVSKAKPNPNPKPQVPVPHNGRNTDKINGTLVGIRDSTAKPILAAPTSTDPNAPLWNMLKEIPLTPADRLSVGICLCKPEFEVHRSFFMNMGKEYLEAWAHKFLAGVGPTHLVLFALLLSRLRRFEPSPELSRNPPEMATGGEGGKAAPAPAPELASFLAIGLDQRTAENALANRKVTANLAAVIAEAGVSGCDKSVGNLLYTVATKYPANALVHRPVVIKYILSSKIKTPAQLDAALSFLSTLGPDYLDTAKFEETCGVGVVVSTEEIQSTVTDILKENMEAIVEQRYHINVGSLCGQVRKWHPWGDAKFIKEEIEKRLTDILGPKTEADNVKPMKKKKEKPAKVEEKKTAAAAPAAPSEEELNPYTIFPQPDENLKVHTEIFFSDGNIWRAHNTKDTLEKHLKTTGGKVMTRFPPEPNGYLHIGHAKAMFIDFGLAKERNGHCYLRFDDTNPEAEKKEYIDHIQEIVRWMGWEPYKVTYTSDYFQELYELAVCLIKKGLAYVDHQTPEEIKEYREKQMNSPWRDRPMEESLKLFEDMRHGLISEGKATLRMKQDMQNDNKNMADLIAYRIKFTPHPHAGDKWFIYPSYDYAHCLVDSLENITHSLCTLEFDIRRPSYYWLLLALDQYQPYVWEYSRLNMSNNVMSKRKLNRLVTEKWVDGWDDPRLLTLAGLRRRGVSSTAINSFIRGMGITRSDNSLIRVERLDYHIREELNKVAPRAMVVLHPLKVVITNLDYGTIIDLDAKKWPDAPGDDASAYYKVPFSRTVYIEQSDFRAKDSKDYYGLAPGKTVLLSSDNIIEIRAEYDPSKSTKPKGVLHWVAEPSPGVDPLKVEVRLFEKLFLSENPVELEDWLGDLNPRSKEVIKGAYAVPSLATSVLGNKFQFERLGYFAVDSDSTPEELVFNRTVTLRDSYGKAGPK</sequence>
<dbReference type="Gramene" id="LPERR05G04910.1">
    <property type="protein sequence ID" value="LPERR05G04910.1"/>
    <property type="gene ID" value="LPERR05G04910"/>
</dbReference>
<evidence type="ECO:0000256" key="8">
    <source>
        <dbReference type="ARBA" id="ARBA00030466"/>
    </source>
</evidence>
<dbReference type="Pfam" id="PF20974">
    <property type="entry name" value="tRNA-synt_1c_C2"/>
    <property type="match status" value="1"/>
</dbReference>
<name>A0A0D9WDI3_9ORYZ</name>
<comment type="similarity">
    <text evidence="1">Belongs to the class-I aminoacyl-tRNA synthetase family.</text>
</comment>
<dbReference type="InterPro" id="IPR020056">
    <property type="entry name" value="Rbsml_bL25/Gln-tRNA_synth_N"/>
</dbReference>
<dbReference type="GO" id="GO:0048608">
    <property type="term" value="P:reproductive structure development"/>
    <property type="evidence" value="ECO:0007669"/>
    <property type="project" value="UniProtKB-ARBA"/>
</dbReference>
<dbReference type="SUPFAM" id="SSF52374">
    <property type="entry name" value="Nucleotidylyl transferase"/>
    <property type="match status" value="1"/>
</dbReference>
<keyword evidence="17" id="KW-1185">Reference proteome</keyword>
<dbReference type="InterPro" id="IPR000924">
    <property type="entry name" value="Glu/Gln-tRNA-synth"/>
</dbReference>
<protein>
    <recommendedName>
        <fullName evidence="2">glutamine--tRNA ligase</fullName>
        <ecNumber evidence="2">6.1.1.18</ecNumber>
    </recommendedName>
    <alternativeName>
        <fullName evidence="8">Glutaminyl-tRNA synthetase</fullName>
    </alternativeName>
</protein>
<dbReference type="FunFam" id="2.40.240.10:FF:000011">
    <property type="entry name" value="Glutamine--tRNA ligase cytoplasmic"/>
    <property type="match status" value="1"/>
</dbReference>
<feature type="region of interest" description="Disordered" evidence="10">
    <location>
        <begin position="559"/>
        <end position="592"/>
    </location>
</feature>
<feature type="domain" description="Glutamyl/glutaminyl-tRNA synthetase class Ib anti-codon binding" evidence="12">
    <location>
        <begin position="950"/>
        <end position="1036"/>
    </location>
</feature>
<dbReference type="GO" id="GO:0005829">
    <property type="term" value="C:cytosol"/>
    <property type="evidence" value="ECO:0007669"/>
    <property type="project" value="TreeGrafter"/>
</dbReference>
<dbReference type="InterPro" id="IPR007639">
    <property type="entry name" value="Gln-tRNA-synth_Ib_RNA-bd_N"/>
</dbReference>
<evidence type="ECO:0000259" key="11">
    <source>
        <dbReference type="Pfam" id="PF00749"/>
    </source>
</evidence>
<dbReference type="HOGENOM" id="CLU_001882_2_3_1"/>
<dbReference type="InterPro" id="IPR050132">
    <property type="entry name" value="Gln/Glu-tRNA_Ligase"/>
</dbReference>
<evidence type="ECO:0000256" key="4">
    <source>
        <dbReference type="ARBA" id="ARBA00022741"/>
    </source>
</evidence>
<comment type="catalytic activity">
    <reaction evidence="9">
        <text>tRNA(Gln) + L-glutamine + ATP = L-glutaminyl-tRNA(Gln) + AMP + diphosphate</text>
        <dbReference type="Rhea" id="RHEA:20121"/>
        <dbReference type="Rhea" id="RHEA-COMP:9662"/>
        <dbReference type="Rhea" id="RHEA-COMP:9681"/>
        <dbReference type="ChEBI" id="CHEBI:30616"/>
        <dbReference type="ChEBI" id="CHEBI:33019"/>
        <dbReference type="ChEBI" id="CHEBI:58359"/>
        <dbReference type="ChEBI" id="CHEBI:78442"/>
        <dbReference type="ChEBI" id="CHEBI:78521"/>
        <dbReference type="ChEBI" id="CHEBI:456215"/>
        <dbReference type="EC" id="6.1.1.18"/>
    </reaction>
</comment>
<dbReference type="EC" id="6.1.1.18" evidence="2"/>
<reference evidence="16 17" key="1">
    <citation type="submission" date="2012-08" db="EMBL/GenBank/DDBJ databases">
        <title>Oryza genome evolution.</title>
        <authorList>
            <person name="Wing R.A."/>
        </authorList>
    </citation>
    <scope>NUCLEOTIDE SEQUENCE</scope>
</reference>
<dbReference type="InterPro" id="IPR020058">
    <property type="entry name" value="Glu/Gln-tRNA-synth_Ib_cat-dom"/>
</dbReference>
<dbReference type="InterPro" id="IPR020059">
    <property type="entry name" value="Glu/Gln-tRNA-synth_Ib_codon-bd"/>
</dbReference>
<evidence type="ECO:0000313" key="17">
    <source>
        <dbReference type="Proteomes" id="UP000032180"/>
    </source>
</evidence>
<dbReference type="AlphaFoldDB" id="A0A0D9WDI3"/>
<dbReference type="GO" id="GO:0006425">
    <property type="term" value="P:glutaminyl-tRNA aminoacylation"/>
    <property type="evidence" value="ECO:0007669"/>
    <property type="project" value="InterPro"/>
</dbReference>
<accession>A0A0D9WDI3</accession>
<dbReference type="InterPro" id="IPR001412">
    <property type="entry name" value="aa-tRNA-synth_I_CS"/>
</dbReference>
<dbReference type="Pfam" id="PF03950">
    <property type="entry name" value="tRNA-synt_1c_C"/>
    <property type="match status" value="1"/>
</dbReference>
<dbReference type="Gene3D" id="1.10.8.1290">
    <property type="entry name" value="Glutaminyl-tRNA synthetase, non-specific RNA binding region part 1, domain 1"/>
    <property type="match status" value="1"/>
</dbReference>
<feature type="domain" description="tRNA synthetases class I (E and Q) anti-codon binding" evidence="15">
    <location>
        <begin position="1049"/>
        <end position="1126"/>
    </location>
</feature>
<dbReference type="EnsemblPlants" id="LPERR05G04910.1">
    <property type="protein sequence ID" value="LPERR05G04910.1"/>
    <property type="gene ID" value="LPERR05G04910"/>
</dbReference>
<evidence type="ECO:0000256" key="7">
    <source>
        <dbReference type="ARBA" id="ARBA00023146"/>
    </source>
</evidence>
<dbReference type="Gene3D" id="2.40.240.10">
    <property type="entry name" value="Ribosomal Protein L25, Chain P"/>
    <property type="match status" value="2"/>
</dbReference>
<proteinExistence type="inferred from homology"/>
<dbReference type="InterPro" id="IPR007638">
    <property type="entry name" value="Gln-tRNA-synth_Ib_RNA-bd_2"/>
</dbReference>
<dbReference type="NCBIfam" id="TIGR00440">
    <property type="entry name" value="glnS"/>
    <property type="match status" value="1"/>
</dbReference>
<dbReference type="FunFam" id="2.40.240.10:FF:000007">
    <property type="entry name" value="Glutamine--tRNA ligase"/>
    <property type="match status" value="1"/>
</dbReference>
<evidence type="ECO:0000259" key="15">
    <source>
        <dbReference type="Pfam" id="PF20974"/>
    </source>
</evidence>
<reference evidence="17" key="2">
    <citation type="submission" date="2013-12" db="EMBL/GenBank/DDBJ databases">
        <authorList>
            <person name="Yu Y."/>
            <person name="Lee S."/>
            <person name="de Baynast K."/>
            <person name="Wissotski M."/>
            <person name="Liu L."/>
            <person name="Talag J."/>
            <person name="Goicoechea J."/>
            <person name="Angelova A."/>
            <person name="Jetty R."/>
            <person name="Kudrna D."/>
            <person name="Golser W."/>
            <person name="Rivera L."/>
            <person name="Zhang J."/>
            <person name="Wing R."/>
        </authorList>
    </citation>
    <scope>NUCLEOTIDE SEQUENCE</scope>
</reference>
<dbReference type="Gene3D" id="3.40.50.620">
    <property type="entry name" value="HUPs"/>
    <property type="match status" value="1"/>
</dbReference>
<dbReference type="GO" id="GO:0004819">
    <property type="term" value="F:glutamine-tRNA ligase activity"/>
    <property type="evidence" value="ECO:0007669"/>
    <property type="project" value="UniProtKB-EC"/>
</dbReference>
<dbReference type="InterPro" id="IPR042558">
    <property type="entry name" value="Gln-tRNA-synth_Ib_RNA-bd_N_1"/>
</dbReference>
<evidence type="ECO:0000256" key="9">
    <source>
        <dbReference type="ARBA" id="ARBA00048270"/>
    </source>
</evidence>
<dbReference type="InterPro" id="IPR004514">
    <property type="entry name" value="Gln-tRNA-synth"/>
</dbReference>
<evidence type="ECO:0000256" key="3">
    <source>
        <dbReference type="ARBA" id="ARBA00022598"/>
    </source>
</evidence>
<dbReference type="Pfam" id="PF00749">
    <property type="entry name" value="tRNA-synt_1c"/>
    <property type="match status" value="1"/>
</dbReference>
<evidence type="ECO:0000256" key="6">
    <source>
        <dbReference type="ARBA" id="ARBA00022917"/>
    </source>
</evidence>
<dbReference type="GO" id="GO:0005524">
    <property type="term" value="F:ATP binding"/>
    <property type="evidence" value="ECO:0007669"/>
    <property type="project" value="UniProtKB-KW"/>
</dbReference>
<dbReference type="FunFam" id="1.10.10.2420:FF:000001">
    <property type="entry name" value="Glutamine--tRNA ligase cytoplasmic"/>
    <property type="match status" value="1"/>
</dbReference>
<keyword evidence="4" id="KW-0547">Nucleotide-binding</keyword>
<feature type="domain" description="Glutamyl/glutaminyl-tRNA synthetase class Ib catalytic" evidence="11">
    <location>
        <begin position="642"/>
        <end position="947"/>
    </location>
</feature>
<dbReference type="Proteomes" id="UP000032180">
    <property type="component" value="Chromosome 5"/>
</dbReference>
<dbReference type="Pfam" id="PF04558">
    <property type="entry name" value="tRNA_synt_1c_R1"/>
    <property type="match status" value="1"/>
</dbReference>
<feature type="region of interest" description="Disordered" evidence="10">
    <location>
        <begin position="235"/>
        <end position="256"/>
    </location>
</feature>
<evidence type="ECO:0000256" key="5">
    <source>
        <dbReference type="ARBA" id="ARBA00022840"/>
    </source>
</evidence>
<evidence type="ECO:0000259" key="12">
    <source>
        <dbReference type="Pfam" id="PF03950"/>
    </source>
</evidence>
<evidence type="ECO:0000259" key="14">
    <source>
        <dbReference type="Pfam" id="PF04558"/>
    </source>
</evidence>
<evidence type="ECO:0000313" key="16">
    <source>
        <dbReference type="EnsemblPlants" id="LPERR05G04910.1"/>
    </source>
</evidence>
<dbReference type="InterPro" id="IPR049437">
    <property type="entry name" value="tRNA-synt_1c_C2"/>
</dbReference>
<dbReference type="eggNOG" id="KOG1148">
    <property type="taxonomic scope" value="Eukaryota"/>
</dbReference>
<dbReference type="GO" id="GO:0009791">
    <property type="term" value="P:post-embryonic development"/>
    <property type="evidence" value="ECO:0007669"/>
    <property type="project" value="UniProtKB-ARBA"/>
</dbReference>
<evidence type="ECO:0000256" key="1">
    <source>
        <dbReference type="ARBA" id="ARBA00005594"/>
    </source>
</evidence>
<dbReference type="PRINTS" id="PR00987">
    <property type="entry name" value="TRNASYNTHGLU"/>
</dbReference>